<name>A0AAV6IEC7_9ERIC</name>
<evidence type="ECO:0000313" key="2">
    <source>
        <dbReference type="Proteomes" id="UP000823749"/>
    </source>
</evidence>
<sequence length="85" mass="9733">MDGEQATPPPALKEIIVYEKWWESLEWDDPLTKTILQPCVDYTLLDSDDDYSEDSDDELIDLNKSPDRTVDLLSSMSSDSIHVNK</sequence>
<protein>
    <submittedName>
        <fullName evidence="1">Uncharacterized protein</fullName>
    </submittedName>
</protein>
<keyword evidence="2" id="KW-1185">Reference proteome</keyword>
<organism evidence="1 2">
    <name type="scientific">Rhododendron griersonianum</name>
    <dbReference type="NCBI Taxonomy" id="479676"/>
    <lineage>
        <taxon>Eukaryota</taxon>
        <taxon>Viridiplantae</taxon>
        <taxon>Streptophyta</taxon>
        <taxon>Embryophyta</taxon>
        <taxon>Tracheophyta</taxon>
        <taxon>Spermatophyta</taxon>
        <taxon>Magnoliopsida</taxon>
        <taxon>eudicotyledons</taxon>
        <taxon>Gunneridae</taxon>
        <taxon>Pentapetalae</taxon>
        <taxon>asterids</taxon>
        <taxon>Ericales</taxon>
        <taxon>Ericaceae</taxon>
        <taxon>Ericoideae</taxon>
        <taxon>Rhodoreae</taxon>
        <taxon>Rhododendron</taxon>
    </lineage>
</organism>
<evidence type="ECO:0000313" key="1">
    <source>
        <dbReference type="EMBL" id="KAG5526225.1"/>
    </source>
</evidence>
<proteinExistence type="predicted"/>
<accession>A0AAV6IEC7</accession>
<dbReference type="AlphaFoldDB" id="A0AAV6IEC7"/>
<gene>
    <name evidence="1" type="ORF">RHGRI_032489</name>
</gene>
<dbReference type="EMBL" id="JACTNZ010000011">
    <property type="protein sequence ID" value="KAG5526225.1"/>
    <property type="molecule type" value="Genomic_DNA"/>
</dbReference>
<dbReference type="Proteomes" id="UP000823749">
    <property type="component" value="Chromosome 11"/>
</dbReference>
<comment type="caution">
    <text evidence="1">The sequence shown here is derived from an EMBL/GenBank/DDBJ whole genome shotgun (WGS) entry which is preliminary data.</text>
</comment>
<reference evidence="1" key="1">
    <citation type="submission" date="2020-08" db="EMBL/GenBank/DDBJ databases">
        <title>Plant Genome Project.</title>
        <authorList>
            <person name="Zhang R.-G."/>
        </authorList>
    </citation>
    <scope>NUCLEOTIDE SEQUENCE</scope>
    <source>
        <strain evidence="1">WSP0</strain>
        <tissue evidence="1">Leaf</tissue>
    </source>
</reference>